<dbReference type="EMBL" id="JAJGCB010000010">
    <property type="protein sequence ID" value="KAJ8990680.1"/>
    <property type="molecule type" value="Genomic_DNA"/>
</dbReference>
<protein>
    <recommendedName>
        <fullName evidence="2">C2H2-type domain-containing protein</fullName>
    </recommendedName>
</protein>
<accession>A0AAN6ES82</accession>
<evidence type="ECO:0000256" key="1">
    <source>
        <dbReference type="PROSITE-ProRule" id="PRU00042"/>
    </source>
</evidence>
<feature type="domain" description="C2H2-type" evidence="2">
    <location>
        <begin position="68"/>
        <end position="98"/>
    </location>
</feature>
<dbReference type="GO" id="GO:0008270">
    <property type="term" value="F:zinc ion binding"/>
    <property type="evidence" value="ECO:0007669"/>
    <property type="project" value="UniProtKB-KW"/>
</dbReference>
<dbReference type="AlphaFoldDB" id="A0AAN6ES82"/>
<gene>
    <name evidence="3" type="ORF">HRR80_005457</name>
</gene>
<dbReference type="InterPro" id="IPR013087">
    <property type="entry name" value="Znf_C2H2_type"/>
</dbReference>
<sequence>MPPPNSVTSPAVPSFPMDNRTSSINFHFPWLAGAIAPVSDSHELGVTSVRSQQSTAYTKSTAPPGLKWLCPATKCKRLFTRQGDLMNHLKAKHEDSALDLFLENRNAYLRPKGDGGLSGRGTHQNSQIGAAELENTYLTSVQFPITSTSNLHTAAQNVVVIPSYADTCMFDITNGVGLAMPIAMPSPNNIYSVDRVEWAMQTVVPDLDDNQLADRVGWAMPLVVADHVDIQVVGNTQFRPGHWV</sequence>
<proteinExistence type="predicted"/>
<dbReference type="Proteomes" id="UP001161757">
    <property type="component" value="Unassembled WGS sequence"/>
</dbReference>
<dbReference type="PROSITE" id="PS50157">
    <property type="entry name" value="ZINC_FINGER_C2H2_2"/>
    <property type="match status" value="1"/>
</dbReference>
<dbReference type="PROSITE" id="PS00028">
    <property type="entry name" value="ZINC_FINGER_C2H2_1"/>
    <property type="match status" value="1"/>
</dbReference>
<evidence type="ECO:0000313" key="3">
    <source>
        <dbReference type="EMBL" id="KAJ8990680.1"/>
    </source>
</evidence>
<organism evidence="3 4">
    <name type="scientific">Exophiala dermatitidis</name>
    <name type="common">Black yeast-like fungus</name>
    <name type="synonym">Wangiella dermatitidis</name>
    <dbReference type="NCBI Taxonomy" id="5970"/>
    <lineage>
        <taxon>Eukaryota</taxon>
        <taxon>Fungi</taxon>
        <taxon>Dikarya</taxon>
        <taxon>Ascomycota</taxon>
        <taxon>Pezizomycotina</taxon>
        <taxon>Eurotiomycetes</taxon>
        <taxon>Chaetothyriomycetidae</taxon>
        <taxon>Chaetothyriales</taxon>
        <taxon>Herpotrichiellaceae</taxon>
        <taxon>Exophiala</taxon>
    </lineage>
</organism>
<comment type="caution">
    <text evidence="3">The sequence shown here is derived from an EMBL/GenBank/DDBJ whole genome shotgun (WGS) entry which is preliminary data.</text>
</comment>
<reference evidence="3" key="1">
    <citation type="submission" date="2023-01" db="EMBL/GenBank/DDBJ databases">
        <title>Exophiala dermititidis isolated from Cystic Fibrosis Patient.</title>
        <authorList>
            <person name="Kurbessoian T."/>
            <person name="Crocker A."/>
            <person name="Murante D."/>
            <person name="Hogan D.A."/>
            <person name="Stajich J.E."/>
        </authorList>
    </citation>
    <scope>NUCLEOTIDE SEQUENCE</scope>
    <source>
        <strain evidence="3">Ex8</strain>
    </source>
</reference>
<keyword evidence="1" id="KW-0479">Metal-binding</keyword>
<name>A0AAN6ES82_EXODE</name>
<evidence type="ECO:0000259" key="2">
    <source>
        <dbReference type="PROSITE" id="PS50157"/>
    </source>
</evidence>
<keyword evidence="1" id="KW-0863">Zinc-finger</keyword>
<evidence type="ECO:0000313" key="4">
    <source>
        <dbReference type="Proteomes" id="UP001161757"/>
    </source>
</evidence>
<keyword evidence="1" id="KW-0862">Zinc</keyword>